<evidence type="ECO:0008006" key="5">
    <source>
        <dbReference type="Google" id="ProtNLM"/>
    </source>
</evidence>
<dbReference type="AlphaFoldDB" id="A0A3A3Z6R5"/>
<evidence type="ECO:0000256" key="1">
    <source>
        <dbReference type="SAM" id="MobiDB-lite"/>
    </source>
</evidence>
<feature type="transmembrane region" description="Helical" evidence="2">
    <location>
        <begin position="226"/>
        <end position="247"/>
    </location>
</feature>
<keyword evidence="2" id="KW-1133">Transmembrane helix</keyword>
<dbReference type="OrthoDB" id="6851830at2"/>
<feature type="compositionally biased region" description="Basic and acidic residues" evidence="1">
    <location>
        <begin position="44"/>
        <end position="53"/>
    </location>
</feature>
<accession>A0A3A3Z6R5</accession>
<feature type="transmembrane region" description="Helical" evidence="2">
    <location>
        <begin position="156"/>
        <end position="180"/>
    </location>
</feature>
<feature type="region of interest" description="Disordered" evidence="1">
    <location>
        <begin position="43"/>
        <end position="68"/>
    </location>
</feature>
<evidence type="ECO:0000313" key="4">
    <source>
        <dbReference type="Proteomes" id="UP000265614"/>
    </source>
</evidence>
<dbReference type="Proteomes" id="UP000265614">
    <property type="component" value="Unassembled WGS sequence"/>
</dbReference>
<organism evidence="3 4">
    <name type="scientific">Vallicoccus soli</name>
    <dbReference type="NCBI Taxonomy" id="2339232"/>
    <lineage>
        <taxon>Bacteria</taxon>
        <taxon>Bacillati</taxon>
        <taxon>Actinomycetota</taxon>
        <taxon>Actinomycetes</taxon>
        <taxon>Motilibacterales</taxon>
        <taxon>Vallicoccaceae</taxon>
        <taxon>Vallicoccus</taxon>
    </lineage>
</organism>
<comment type="caution">
    <text evidence="3">The sequence shown here is derived from an EMBL/GenBank/DDBJ whole genome shotgun (WGS) entry which is preliminary data.</text>
</comment>
<keyword evidence="2" id="KW-0472">Membrane</keyword>
<dbReference type="RefSeq" id="WP_119948539.1">
    <property type="nucleotide sequence ID" value="NZ_QZEZ01000001.1"/>
</dbReference>
<sequence length="267" mass="26806">MARTLLVRGLLAGLVAGLLAFVVAWSYGEAPLRDAIAVESAAGGHDHGAHDHGAATGTDEAPGTDDEELVSRSTQSGVGLLTATTLYGVALGGVFALVLGAASGRLRALGLTGARSTAGVLALVGFVAVYLVPFLVQPANPPAVGDPDSIGTRTATYFAMVAASVALAVAAAVLAGALVPRLGRWDAVLVAVGAYVVGCALVALLLPDQQVSSEGFPADVLWRFRVSTLAVQAVLWAALGLVTGALVDRHLRGRGAHRTAPPVPAGA</sequence>
<proteinExistence type="predicted"/>
<protein>
    <recommendedName>
        <fullName evidence="5">CbtA family protein</fullName>
    </recommendedName>
</protein>
<feature type="transmembrane region" description="Helical" evidence="2">
    <location>
        <begin position="118"/>
        <end position="136"/>
    </location>
</feature>
<dbReference type="Pfam" id="PF09490">
    <property type="entry name" value="CbtA"/>
    <property type="match status" value="1"/>
</dbReference>
<feature type="transmembrane region" description="Helical" evidence="2">
    <location>
        <begin position="187"/>
        <end position="206"/>
    </location>
</feature>
<keyword evidence="4" id="KW-1185">Reference proteome</keyword>
<evidence type="ECO:0000256" key="2">
    <source>
        <dbReference type="SAM" id="Phobius"/>
    </source>
</evidence>
<dbReference type="InterPro" id="IPR012666">
    <property type="entry name" value="CbtA_put"/>
</dbReference>
<name>A0A3A3Z6R5_9ACTN</name>
<reference evidence="3 4" key="1">
    <citation type="submission" date="2018-09" db="EMBL/GenBank/DDBJ databases">
        <title>YIM 75000 draft genome.</title>
        <authorList>
            <person name="Tang S."/>
            <person name="Feng Y."/>
        </authorList>
    </citation>
    <scope>NUCLEOTIDE SEQUENCE [LARGE SCALE GENOMIC DNA]</scope>
    <source>
        <strain evidence="3 4">YIM 75000</strain>
    </source>
</reference>
<keyword evidence="2" id="KW-0812">Transmembrane</keyword>
<feature type="transmembrane region" description="Helical" evidence="2">
    <location>
        <begin position="86"/>
        <end position="106"/>
    </location>
</feature>
<gene>
    <name evidence="3" type="ORF">D5H78_00880</name>
</gene>
<dbReference type="EMBL" id="QZEZ01000001">
    <property type="protein sequence ID" value="RJK97617.1"/>
    <property type="molecule type" value="Genomic_DNA"/>
</dbReference>
<evidence type="ECO:0000313" key="3">
    <source>
        <dbReference type="EMBL" id="RJK97617.1"/>
    </source>
</evidence>